<dbReference type="OrthoDB" id="5148295at2759"/>
<proteinExistence type="predicted"/>
<evidence type="ECO:0000313" key="1">
    <source>
        <dbReference type="EMBL" id="KAE8334220.1"/>
    </source>
</evidence>
<accession>A0A5N6XRM3</accession>
<organism evidence="1">
    <name type="scientific">Aspergillus arachidicola</name>
    <dbReference type="NCBI Taxonomy" id="656916"/>
    <lineage>
        <taxon>Eukaryota</taxon>
        <taxon>Fungi</taxon>
        <taxon>Dikarya</taxon>
        <taxon>Ascomycota</taxon>
        <taxon>Pezizomycotina</taxon>
        <taxon>Eurotiomycetes</taxon>
        <taxon>Eurotiomycetidae</taxon>
        <taxon>Eurotiales</taxon>
        <taxon>Aspergillaceae</taxon>
        <taxon>Aspergillus</taxon>
        <taxon>Aspergillus subgen. Circumdati</taxon>
    </lineage>
</organism>
<name>A0A5N6XRM3_9EURO</name>
<reference evidence="1" key="1">
    <citation type="submission" date="2019-04" db="EMBL/GenBank/DDBJ databases">
        <title>Friends and foes A comparative genomics study of 23 Aspergillus species from section Flavi.</title>
        <authorList>
            <consortium name="DOE Joint Genome Institute"/>
            <person name="Kjaerbolling I."/>
            <person name="Vesth T."/>
            <person name="Frisvad J.C."/>
            <person name="Nybo J.L."/>
            <person name="Theobald S."/>
            <person name="Kildgaard S."/>
            <person name="Isbrandt T."/>
            <person name="Kuo A."/>
            <person name="Sato A."/>
            <person name="Lyhne E.K."/>
            <person name="Kogle M.E."/>
            <person name="Wiebenga A."/>
            <person name="Kun R.S."/>
            <person name="Lubbers R.J."/>
            <person name="Makela M.R."/>
            <person name="Barry K."/>
            <person name="Chovatia M."/>
            <person name="Clum A."/>
            <person name="Daum C."/>
            <person name="Haridas S."/>
            <person name="He G."/>
            <person name="LaButti K."/>
            <person name="Lipzen A."/>
            <person name="Mondo S."/>
            <person name="Riley R."/>
            <person name="Salamov A."/>
            <person name="Simmons B.A."/>
            <person name="Magnuson J.K."/>
            <person name="Henrissat B."/>
            <person name="Mortensen U.H."/>
            <person name="Larsen T.O."/>
            <person name="Devries R.P."/>
            <person name="Grigoriev I.V."/>
            <person name="Machida M."/>
            <person name="Baker S.E."/>
            <person name="Andersen M.R."/>
        </authorList>
    </citation>
    <scope>NUCLEOTIDE SEQUENCE</scope>
    <source>
        <strain evidence="1">CBS 117612</strain>
    </source>
</reference>
<dbReference type="AlphaFoldDB" id="A0A5N6XRM3"/>
<sequence>MRVAPLWFTDVEDVAYSLVEYIPLVGTVYSLERAGVAYGERDWKNHWQSVANFLESSIRDVVLFAELAEPVEVALLHTMAESFTDKMIDIYAKQKLQINSSATLDRQSGHVLIAENSKGKLKSKVFDGQAKGVHLFHGAEFVGKIQDDKYAPNGEEIHLQIPHGLYNGARVTFSWRWTRDYWGTPGSPEALLGQIRLEAGTPTRFGLSSRKGAGGWDGYDIWGDILSKDHISATIKVGEKDVHFDLKRVPGT</sequence>
<gene>
    <name evidence="1" type="ORF">BDV24DRAFT_170415</name>
</gene>
<protein>
    <submittedName>
        <fullName evidence="1">Uncharacterized protein</fullName>
    </submittedName>
</protein>
<dbReference type="EMBL" id="ML737331">
    <property type="protein sequence ID" value="KAE8334220.1"/>
    <property type="molecule type" value="Genomic_DNA"/>
</dbReference>
<dbReference type="Proteomes" id="UP000325558">
    <property type="component" value="Unassembled WGS sequence"/>
</dbReference>